<dbReference type="Proteomes" id="UP000645217">
    <property type="component" value="Unassembled WGS sequence"/>
</dbReference>
<reference evidence="2" key="1">
    <citation type="journal article" date="2014" name="Int. J. Syst. Evol. Microbiol.">
        <title>Complete genome sequence of Corynebacterium casei LMG S-19264T (=DSM 44701T), isolated from a smear-ripened cheese.</title>
        <authorList>
            <consortium name="US DOE Joint Genome Institute (JGI-PGF)"/>
            <person name="Walter F."/>
            <person name="Albersmeier A."/>
            <person name="Kalinowski J."/>
            <person name="Ruckert C."/>
        </authorList>
    </citation>
    <scope>NUCLEOTIDE SEQUENCE</scope>
    <source>
        <strain evidence="2">JCM 13064</strain>
    </source>
</reference>
<accession>A0A917VEZ6</accession>
<dbReference type="AlphaFoldDB" id="A0A917VEZ6"/>
<keyword evidence="1" id="KW-1133">Transmembrane helix</keyword>
<proteinExistence type="predicted"/>
<gene>
    <name evidence="2" type="ORF">GCM10007964_09830</name>
</gene>
<keyword evidence="1" id="KW-0472">Membrane</keyword>
<evidence type="ECO:0000256" key="1">
    <source>
        <dbReference type="SAM" id="Phobius"/>
    </source>
</evidence>
<keyword evidence="3" id="KW-1185">Reference proteome</keyword>
<feature type="transmembrane region" description="Helical" evidence="1">
    <location>
        <begin position="15"/>
        <end position="38"/>
    </location>
</feature>
<comment type="caution">
    <text evidence="2">The sequence shown here is derived from an EMBL/GenBank/DDBJ whole genome shotgun (WGS) entry which is preliminary data.</text>
</comment>
<protein>
    <submittedName>
        <fullName evidence="2">Uncharacterized protein</fullName>
    </submittedName>
</protein>
<organism evidence="2 3">
    <name type="scientific">Sphaerisporangium melleum</name>
    <dbReference type="NCBI Taxonomy" id="321316"/>
    <lineage>
        <taxon>Bacteria</taxon>
        <taxon>Bacillati</taxon>
        <taxon>Actinomycetota</taxon>
        <taxon>Actinomycetes</taxon>
        <taxon>Streptosporangiales</taxon>
        <taxon>Streptosporangiaceae</taxon>
        <taxon>Sphaerisporangium</taxon>
    </lineage>
</organism>
<evidence type="ECO:0000313" key="2">
    <source>
        <dbReference type="EMBL" id="GGK68894.1"/>
    </source>
</evidence>
<keyword evidence="1" id="KW-0812">Transmembrane</keyword>
<sequence>MYKAVVAPFCEVPVYNFLAAVLAKAAVILVEALVIRLVQTWVEKAMPEAA</sequence>
<evidence type="ECO:0000313" key="3">
    <source>
        <dbReference type="Proteomes" id="UP000645217"/>
    </source>
</evidence>
<name>A0A917VEZ6_9ACTN</name>
<reference evidence="2" key="2">
    <citation type="submission" date="2020-09" db="EMBL/GenBank/DDBJ databases">
        <authorList>
            <person name="Sun Q."/>
            <person name="Ohkuma M."/>
        </authorList>
    </citation>
    <scope>NUCLEOTIDE SEQUENCE</scope>
    <source>
        <strain evidence="2">JCM 13064</strain>
    </source>
</reference>
<dbReference type="EMBL" id="BMNT01000004">
    <property type="protein sequence ID" value="GGK68894.1"/>
    <property type="molecule type" value="Genomic_DNA"/>
</dbReference>